<proteinExistence type="predicted"/>
<dbReference type="GO" id="GO:0009036">
    <property type="term" value="F:type II site-specific deoxyribonuclease activity"/>
    <property type="evidence" value="ECO:0007669"/>
    <property type="project" value="InterPro"/>
</dbReference>
<reference evidence="1" key="1">
    <citation type="submission" date="2019-08" db="EMBL/GenBank/DDBJ databases">
        <authorList>
            <person name="Kucharzyk K."/>
            <person name="Murdoch R.W."/>
            <person name="Higgins S."/>
            <person name="Loffler F."/>
        </authorList>
    </citation>
    <scope>NUCLEOTIDE SEQUENCE</scope>
</reference>
<accession>A0A644ZBM4</accession>
<protein>
    <submittedName>
        <fullName evidence="1">Uncharacterized protein</fullName>
    </submittedName>
</protein>
<dbReference type="InterPro" id="IPR049519">
    <property type="entry name" value="SmaI"/>
</dbReference>
<gene>
    <name evidence="1" type="ORF">SDC9_84905</name>
</gene>
<dbReference type="Pfam" id="PF17411">
    <property type="entry name" value="SmaI"/>
    <property type="match status" value="1"/>
</dbReference>
<comment type="caution">
    <text evidence="1">The sequence shown here is derived from an EMBL/GenBank/DDBJ whole genome shotgun (WGS) entry which is preliminary data.</text>
</comment>
<evidence type="ECO:0000313" key="1">
    <source>
        <dbReference type="EMBL" id="MPM38276.1"/>
    </source>
</evidence>
<sequence length="237" mass="26838">MREFSTSVTSAEFRRLEEFLNALRTECEANMNPCSEFNSSEFESEFRSKLLTHHCFMGSPLFQESFDSAFIAACEHSGHTVEKAPEGCRFWDVAVDGRKISLKSSKAKSLKENRLHISKLTEAAWIQDCRTASKRRKATFALFNQYCVDVDAIIQLRYFHSTAMYELVEIPVDLFKRIFDVGLSSFQADGPTINIPVGKNPPDFTLKLDRSDAKITVANIDKAFCTVHGTWRLGKGV</sequence>
<organism evidence="1">
    <name type="scientific">bioreactor metagenome</name>
    <dbReference type="NCBI Taxonomy" id="1076179"/>
    <lineage>
        <taxon>unclassified sequences</taxon>
        <taxon>metagenomes</taxon>
        <taxon>ecological metagenomes</taxon>
    </lineage>
</organism>
<name>A0A644ZBM4_9ZZZZ</name>
<dbReference type="EMBL" id="VSSQ01008229">
    <property type="protein sequence ID" value="MPM38276.1"/>
    <property type="molecule type" value="Genomic_DNA"/>
</dbReference>
<dbReference type="AlphaFoldDB" id="A0A644ZBM4"/>